<comment type="pathway">
    <text evidence="1 6">Carbohydrate biosynthesis; dTDP-L-rhamnose biosynthesis.</text>
</comment>
<organism evidence="8 9">
    <name type="scientific">Candidatus Gallibacteroides avistercoris</name>
    <dbReference type="NCBI Taxonomy" id="2840833"/>
    <lineage>
        <taxon>Bacteria</taxon>
        <taxon>Pseudomonadati</taxon>
        <taxon>Bacteroidota</taxon>
        <taxon>Bacteroidia</taxon>
        <taxon>Bacteroidales</taxon>
        <taxon>Bacteroidaceae</taxon>
        <taxon>Bacteroidaceae incertae sedis</taxon>
        <taxon>Candidatus Gallibacteroides</taxon>
    </lineage>
</organism>
<feature type="domain" description="RmlD-like substrate binding" evidence="7">
    <location>
        <begin position="6"/>
        <end position="290"/>
    </location>
</feature>
<evidence type="ECO:0000256" key="4">
    <source>
        <dbReference type="ARBA" id="ARBA00017099"/>
    </source>
</evidence>
<evidence type="ECO:0000313" key="8">
    <source>
        <dbReference type="EMBL" id="HIU54306.1"/>
    </source>
</evidence>
<dbReference type="GO" id="GO:0008831">
    <property type="term" value="F:dTDP-4-dehydrorhamnose reductase activity"/>
    <property type="evidence" value="ECO:0007669"/>
    <property type="project" value="UniProtKB-EC"/>
</dbReference>
<evidence type="ECO:0000259" key="7">
    <source>
        <dbReference type="Pfam" id="PF04321"/>
    </source>
</evidence>
<dbReference type="SUPFAM" id="SSF51735">
    <property type="entry name" value="NAD(P)-binding Rossmann-fold domains"/>
    <property type="match status" value="1"/>
</dbReference>
<dbReference type="PANTHER" id="PTHR10491">
    <property type="entry name" value="DTDP-4-DEHYDRORHAMNOSE REDUCTASE"/>
    <property type="match status" value="1"/>
</dbReference>
<dbReference type="GO" id="GO:0019305">
    <property type="term" value="P:dTDP-rhamnose biosynthetic process"/>
    <property type="evidence" value="ECO:0007669"/>
    <property type="project" value="TreeGrafter"/>
</dbReference>
<dbReference type="GO" id="GO:0005829">
    <property type="term" value="C:cytosol"/>
    <property type="evidence" value="ECO:0007669"/>
    <property type="project" value="TreeGrafter"/>
</dbReference>
<evidence type="ECO:0000313" key="9">
    <source>
        <dbReference type="Proteomes" id="UP000824112"/>
    </source>
</evidence>
<evidence type="ECO:0000256" key="2">
    <source>
        <dbReference type="ARBA" id="ARBA00010944"/>
    </source>
</evidence>
<proteinExistence type="inferred from homology"/>
<comment type="caution">
    <text evidence="8">The sequence shown here is derived from an EMBL/GenBank/DDBJ whole genome shotgun (WGS) entry which is preliminary data.</text>
</comment>
<gene>
    <name evidence="8" type="primary">rfbD</name>
    <name evidence="8" type="ORF">IAB03_00695</name>
</gene>
<reference evidence="8" key="1">
    <citation type="submission" date="2020-10" db="EMBL/GenBank/DDBJ databases">
        <authorList>
            <person name="Gilroy R."/>
        </authorList>
    </citation>
    <scope>NUCLEOTIDE SEQUENCE</scope>
    <source>
        <strain evidence="8">CHK158-818</strain>
    </source>
</reference>
<dbReference type="InterPro" id="IPR036291">
    <property type="entry name" value="NAD(P)-bd_dom_sf"/>
</dbReference>
<comment type="similarity">
    <text evidence="2 6">Belongs to the dTDP-4-dehydrorhamnose reductase family.</text>
</comment>
<dbReference type="Proteomes" id="UP000824112">
    <property type="component" value="Unassembled WGS sequence"/>
</dbReference>
<dbReference type="PANTHER" id="PTHR10491:SF4">
    <property type="entry name" value="METHIONINE ADENOSYLTRANSFERASE 2 SUBUNIT BETA"/>
    <property type="match status" value="1"/>
</dbReference>
<evidence type="ECO:0000256" key="5">
    <source>
        <dbReference type="ARBA" id="ARBA00048200"/>
    </source>
</evidence>
<evidence type="ECO:0000256" key="3">
    <source>
        <dbReference type="ARBA" id="ARBA00012929"/>
    </source>
</evidence>
<name>A0A9D1SBR9_9BACT</name>
<accession>A0A9D1SBR9</accession>
<dbReference type="InterPro" id="IPR005913">
    <property type="entry name" value="dTDP_dehydrorham_reduct"/>
</dbReference>
<dbReference type="InterPro" id="IPR029903">
    <property type="entry name" value="RmlD-like-bd"/>
</dbReference>
<keyword evidence="6 8" id="KW-0560">Oxidoreductase</keyword>
<dbReference type="CDD" id="cd05254">
    <property type="entry name" value="dTDP_HR_like_SDR_e"/>
    <property type="match status" value="1"/>
</dbReference>
<dbReference type="Gene3D" id="3.90.25.10">
    <property type="entry name" value="UDP-galactose 4-epimerase, domain 1"/>
    <property type="match status" value="1"/>
</dbReference>
<comment type="function">
    <text evidence="6">Catalyzes the reduction of dTDP-6-deoxy-L-lyxo-4-hexulose to yield dTDP-L-rhamnose.</text>
</comment>
<reference evidence="8" key="2">
    <citation type="journal article" date="2021" name="PeerJ">
        <title>Extensive microbial diversity within the chicken gut microbiome revealed by metagenomics and culture.</title>
        <authorList>
            <person name="Gilroy R."/>
            <person name="Ravi A."/>
            <person name="Getino M."/>
            <person name="Pursley I."/>
            <person name="Horton D.L."/>
            <person name="Alikhan N.F."/>
            <person name="Baker D."/>
            <person name="Gharbi K."/>
            <person name="Hall N."/>
            <person name="Watson M."/>
            <person name="Adriaenssens E.M."/>
            <person name="Foster-Nyarko E."/>
            <person name="Jarju S."/>
            <person name="Secka A."/>
            <person name="Antonio M."/>
            <person name="Oren A."/>
            <person name="Chaudhuri R.R."/>
            <person name="La Ragione R."/>
            <person name="Hildebrand F."/>
            <person name="Pallen M.J."/>
        </authorList>
    </citation>
    <scope>NUCLEOTIDE SEQUENCE</scope>
    <source>
        <strain evidence="8">CHK158-818</strain>
    </source>
</reference>
<evidence type="ECO:0000256" key="1">
    <source>
        <dbReference type="ARBA" id="ARBA00004781"/>
    </source>
</evidence>
<comment type="catalytic activity">
    <reaction evidence="5">
        <text>dTDP-beta-L-rhamnose + NADP(+) = dTDP-4-dehydro-beta-L-rhamnose + NADPH + H(+)</text>
        <dbReference type="Rhea" id="RHEA:21796"/>
        <dbReference type="ChEBI" id="CHEBI:15378"/>
        <dbReference type="ChEBI" id="CHEBI:57510"/>
        <dbReference type="ChEBI" id="CHEBI:57783"/>
        <dbReference type="ChEBI" id="CHEBI:58349"/>
        <dbReference type="ChEBI" id="CHEBI:62830"/>
        <dbReference type="EC" id="1.1.1.133"/>
    </reaction>
</comment>
<dbReference type="NCBIfam" id="TIGR01214">
    <property type="entry name" value="rmlD"/>
    <property type="match status" value="1"/>
</dbReference>
<protein>
    <recommendedName>
        <fullName evidence="4 6">dTDP-4-dehydrorhamnose reductase</fullName>
        <ecNumber evidence="3 6">1.1.1.133</ecNumber>
    </recommendedName>
</protein>
<dbReference type="EMBL" id="DVNA01000014">
    <property type="protein sequence ID" value="HIU54306.1"/>
    <property type="molecule type" value="Genomic_DNA"/>
</dbReference>
<dbReference type="AlphaFoldDB" id="A0A9D1SBR9"/>
<sequence>MEGQKNILVTGANGQLGNELRLLSSTYPAYRFFFTDIEELDICDSDAVSDFVNTHKIDYILNSAAYTAVERAEEDADRCRRINALAVENLGRAAAAVGAKVFHVSTDYVYGGTHYKPYEESDDTAPCSVYGATKLEGETLLFKACPASVVVRTSWLYSSFGNNFVKTMLRLGREKSELNVVFDQIGTPTYAADLAAILLKMVTASEAGNFRPGVYNFSNEGVCSWYDFTKAIHRIAGITGCQVHPIEGSQYPSKVSRPFYSVMNKKKIKTTFGFVIPHWEESLSVCIEKLIKP</sequence>
<dbReference type="Pfam" id="PF04321">
    <property type="entry name" value="RmlD_sub_bind"/>
    <property type="match status" value="1"/>
</dbReference>
<evidence type="ECO:0000256" key="6">
    <source>
        <dbReference type="RuleBase" id="RU364082"/>
    </source>
</evidence>
<keyword evidence="6" id="KW-0521">NADP</keyword>
<dbReference type="Gene3D" id="3.40.50.720">
    <property type="entry name" value="NAD(P)-binding Rossmann-like Domain"/>
    <property type="match status" value="1"/>
</dbReference>
<dbReference type="EC" id="1.1.1.133" evidence="3 6"/>